<dbReference type="EMBL" id="LT837687">
    <property type="protein sequence ID" value="SMA53092.1"/>
    <property type="molecule type" value="Genomic_DNA"/>
</dbReference>
<accession>A0A238GWE1</accession>
<dbReference type="AlphaFoldDB" id="A0A238GWE1"/>
<sequence length="30" mass="3464">MATKHGKNSWKTLYLEISFLGCKVVVLLKR</sequence>
<dbReference type="Proteomes" id="UP000198366">
    <property type="component" value="Chromosome I"/>
</dbReference>
<proteinExistence type="predicted"/>
<evidence type="ECO:0000313" key="1">
    <source>
        <dbReference type="EMBL" id="SMA53092.1"/>
    </source>
</evidence>
<gene>
    <name evidence="1" type="ORF">BCM300_01115</name>
</gene>
<evidence type="ECO:0000313" key="2">
    <source>
        <dbReference type="Proteomes" id="UP000198366"/>
    </source>
</evidence>
<organism evidence="1 2">
    <name type="scientific">Helicobacter pylori</name>
    <name type="common">Campylobacter pylori</name>
    <dbReference type="NCBI Taxonomy" id="210"/>
    <lineage>
        <taxon>Bacteria</taxon>
        <taxon>Pseudomonadati</taxon>
        <taxon>Campylobacterota</taxon>
        <taxon>Epsilonproteobacteria</taxon>
        <taxon>Campylobacterales</taxon>
        <taxon>Helicobacteraceae</taxon>
        <taxon>Helicobacter</taxon>
    </lineage>
</organism>
<name>A0A238GWE1_HELPX</name>
<protein>
    <submittedName>
        <fullName evidence="1">Uncharacterized protein</fullName>
    </submittedName>
</protein>
<reference evidence="1 2" key="1">
    <citation type="submission" date="2016-12" db="EMBL/GenBank/DDBJ databases">
        <authorList>
            <person name="Song W.-J."/>
            <person name="Kurnit D.M."/>
        </authorList>
    </citation>
    <scope>NUCLEOTIDE SEQUENCE [LARGE SCALE GENOMIC DNA]</scope>
    <source>
        <strain evidence="1">BCM-300</strain>
    </source>
</reference>